<sequence length="546" mass="63241">MADQHKLGDIIEDLEADNIENEAPNIDHINQEIVNKRLLKCTQAHDILSSTFSEMVLTCKTLTEQNSECNKKYEQLETKYIKKKDKLSMALSVIEEKDKYIQKLEEKLRERDDEVLPVKDDLPELSPECTQYPECSEEPGGDSSILNAQRLSYALCKKLKEISEDDNLITKSPVFKTQTDNASEKKSYELDNTNPYLQNTSSARILTADNNLQDTIDKIENDLKRKRRASEMEEFVDFDDNNQAIKQPVLNSRESKKTSNFVDSSRSSLAKINMKKKMSKTNTYKAKRVKKNDKEDSSSLVSIKKTHKVSRTTGWIIEKKDKSNGKKNKKTYDVFHNFDSENDDKNVKSPEKPPEKSPPKKPAAKKKNAKKKMKSNNKKKAKRPKKTQKEPDQSEAEEDYEIIVSADSESALCEAKMRESRRKSTSDYDNESSVPLTDGKSPIKHQDFSVQEISSKEVTELKEVENIEDSDEEQKHNEARPFKHKFREACRDREERRKRKGQACEKCNQWYNLVGEDVEQMLHECSRHRDNNKIMNTPPRFYETDI</sequence>
<feature type="compositionally biased region" description="Basic residues" evidence="2">
    <location>
        <begin position="362"/>
        <end position="386"/>
    </location>
</feature>
<feature type="compositionally biased region" description="Basic and acidic residues" evidence="2">
    <location>
        <begin position="473"/>
        <end position="495"/>
    </location>
</feature>
<keyword evidence="1" id="KW-0175">Coiled coil</keyword>
<feature type="compositionally biased region" description="Basic and acidic residues" evidence="2">
    <location>
        <begin position="317"/>
        <end position="358"/>
    </location>
</feature>
<keyword evidence="4" id="KW-1185">Reference proteome</keyword>
<feature type="compositionally biased region" description="Basic residues" evidence="2">
    <location>
        <begin position="276"/>
        <end position="291"/>
    </location>
</feature>
<dbReference type="EMBL" id="CAMPGE010004856">
    <property type="protein sequence ID" value="CAI2363706.1"/>
    <property type="molecule type" value="Genomic_DNA"/>
</dbReference>
<dbReference type="AlphaFoldDB" id="A0AAD1XAG3"/>
<organism evidence="3 4">
    <name type="scientific">Euplotes crassus</name>
    <dbReference type="NCBI Taxonomy" id="5936"/>
    <lineage>
        <taxon>Eukaryota</taxon>
        <taxon>Sar</taxon>
        <taxon>Alveolata</taxon>
        <taxon>Ciliophora</taxon>
        <taxon>Intramacronucleata</taxon>
        <taxon>Spirotrichea</taxon>
        <taxon>Hypotrichia</taxon>
        <taxon>Euplotida</taxon>
        <taxon>Euplotidae</taxon>
        <taxon>Moneuplotes</taxon>
    </lineage>
</organism>
<feature type="coiled-coil region" evidence="1">
    <location>
        <begin position="59"/>
        <end position="114"/>
    </location>
</feature>
<dbReference type="Proteomes" id="UP001295684">
    <property type="component" value="Unassembled WGS sequence"/>
</dbReference>
<evidence type="ECO:0000256" key="1">
    <source>
        <dbReference type="SAM" id="Coils"/>
    </source>
</evidence>
<evidence type="ECO:0000313" key="4">
    <source>
        <dbReference type="Proteomes" id="UP001295684"/>
    </source>
</evidence>
<accession>A0AAD1XAG3</accession>
<protein>
    <recommendedName>
        <fullName evidence="5">DNA endonuclease RBBP8</fullName>
    </recommendedName>
</protein>
<comment type="caution">
    <text evidence="3">The sequence shown here is derived from an EMBL/GenBank/DDBJ whole genome shotgun (WGS) entry which is preliminary data.</text>
</comment>
<reference evidence="3" key="1">
    <citation type="submission" date="2023-07" db="EMBL/GenBank/DDBJ databases">
        <authorList>
            <consortium name="AG Swart"/>
            <person name="Singh M."/>
            <person name="Singh A."/>
            <person name="Seah K."/>
            <person name="Emmerich C."/>
        </authorList>
    </citation>
    <scope>NUCLEOTIDE SEQUENCE</scope>
    <source>
        <strain evidence="3">DP1</strain>
    </source>
</reference>
<feature type="compositionally biased region" description="Basic and acidic residues" evidence="2">
    <location>
        <begin position="454"/>
        <end position="465"/>
    </location>
</feature>
<evidence type="ECO:0000256" key="2">
    <source>
        <dbReference type="SAM" id="MobiDB-lite"/>
    </source>
</evidence>
<feature type="compositionally biased region" description="Basic and acidic residues" evidence="2">
    <location>
        <begin position="415"/>
        <end position="426"/>
    </location>
</feature>
<feature type="region of interest" description="Disordered" evidence="2">
    <location>
        <begin position="276"/>
        <end position="496"/>
    </location>
</feature>
<evidence type="ECO:0000313" key="3">
    <source>
        <dbReference type="EMBL" id="CAI2363706.1"/>
    </source>
</evidence>
<gene>
    <name evidence="3" type="ORF">ECRASSUSDP1_LOCUS5043</name>
</gene>
<name>A0AAD1XAG3_EUPCR</name>
<evidence type="ECO:0008006" key="5">
    <source>
        <dbReference type="Google" id="ProtNLM"/>
    </source>
</evidence>
<proteinExistence type="predicted"/>